<name>A0AAD4HFM5_9AGAM</name>
<gene>
    <name evidence="1" type="ORF">F5891DRAFT_1258341</name>
</gene>
<dbReference type="GeneID" id="64664376"/>
<protein>
    <submittedName>
        <fullName evidence="1">Uncharacterized protein</fullName>
    </submittedName>
</protein>
<dbReference type="RefSeq" id="XP_041219305.1">
    <property type="nucleotide sequence ID" value="XM_041370078.1"/>
</dbReference>
<dbReference type="AlphaFoldDB" id="A0AAD4HFM5"/>
<evidence type="ECO:0000313" key="2">
    <source>
        <dbReference type="Proteomes" id="UP001195769"/>
    </source>
</evidence>
<keyword evidence="2" id="KW-1185">Reference proteome</keyword>
<dbReference type="EMBL" id="JABBWK010000092">
    <property type="protein sequence ID" value="KAG1893729.1"/>
    <property type="molecule type" value="Genomic_DNA"/>
</dbReference>
<sequence>MILNLYLQSLAERVFKSPPGAFPLASTYPSMSTPGDAGIGLWRNTVTLSSHSSPALSVEIRATFELGRMLGGGEVIGALQMSWDELLNHGDEPFDLSFPRVRGVHPSVKLKAAVVHACDHQDDVLFDASDSLADGEIARDTDAGHAQFAKYVRRKTVSHLSDAVDHFQLVLDRCSVSHPDHATALTNLAWARLQGYIRDDLQTSMHYFPLPRYPRIASAASSRSSLISIQSHPSADLAPQQEKYCCRHPGSCQLYHELLPLCPEGTYLRIIAAGKNGVDRVIGGCNNLPTDASDEGIHLRRVVLELCPLGPSTPSQIP</sequence>
<accession>A0AAD4HFM5</accession>
<comment type="caution">
    <text evidence="1">The sequence shown here is derived from an EMBL/GenBank/DDBJ whole genome shotgun (WGS) entry which is preliminary data.</text>
</comment>
<reference evidence="1" key="1">
    <citation type="journal article" date="2020" name="New Phytol.">
        <title>Comparative genomics reveals dynamic genome evolution in host specialist ectomycorrhizal fungi.</title>
        <authorList>
            <person name="Lofgren L.A."/>
            <person name="Nguyen N.H."/>
            <person name="Vilgalys R."/>
            <person name="Ruytinx J."/>
            <person name="Liao H.L."/>
            <person name="Branco S."/>
            <person name="Kuo A."/>
            <person name="LaButti K."/>
            <person name="Lipzen A."/>
            <person name="Andreopoulos W."/>
            <person name="Pangilinan J."/>
            <person name="Riley R."/>
            <person name="Hundley H."/>
            <person name="Na H."/>
            <person name="Barry K."/>
            <person name="Grigoriev I.V."/>
            <person name="Stajich J.E."/>
            <person name="Kennedy P.G."/>
        </authorList>
    </citation>
    <scope>NUCLEOTIDE SEQUENCE</scope>
    <source>
        <strain evidence="1">FC203</strain>
    </source>
</reference>
<proteinExistence type="predicted"/>
<evidence type="ECO:0000313" key="1">
    <source>
        <dbReference type="EMBL" id="KAG1893729.1"/>
    </source>
</evidence>
<dbReference type="Proteomes" id="UP001195769">
    <property type="component" value="Unassembled WGS sequence"/>
</dbReference>
<organism evidence="1 2">
    <name type="scientific">Suillus fuscotomentosus</name>
    <dbReference type="NCBI Taxonomy" id="1912939"/>
    <lineage>
        <taxon>Eukaryota</taxon>
        <taxon>Fungi</taxon>
        <taxon>Dikarya</taxon>
        <taxon>Basidiomycota</taxon>
        <taxon>Agaricomycotina</taxon>
        <taxon>Agaricomycetes</taxon>
        <taxon>Agaricomycetidae</taxon>
        <taxon>Boletales</taxon>
        <taxon>Suillineae</taxon>
        <taxon>Suillaceae</taxon>
        <taxon>Suillus</taxon>
    </lineage>
</organism>